<sequence length="189" mass="21531">MLKKLFFSTSILLLVGCASQDTDSYPAEYANADYELSNEDAQRWVIASHQAEQCIYPNLTRIQQEHFSKEDAYIHSQYVFFYPLESIIGTEYVKMIQADEKSMGYAQFQFKKFKDTPFEPMPAADCATLRIKARDDLKVVKGQYQSGMAVDEAKNNASSDSKKNPDGIATNENKFFFDIIKWGSALLLL</sequence>
<dbReference type="OrthoDB" id="5687948at2"/>
<proteinExistence type="predicted"/>
<dbReference type="AlphaFoldDB" id="A0A1A7NVV1"/>
<dbReference type="Proteomes" id="UP000243558">
    <property type="component" value="Unassembled WGS sequence"/>
</dbReference>
<reference evidence="1 2" key="1">
    <citation type="submission" date="2014-11" db="EMBL/GenBank/DDBJ databases">
        <title>Pan-genome of Gallibacterium spp.</title>
        <authorList>
            <person name="Kudirkiene E."/>
            <person name="Bojesen A.M."/>
        </authorList>
    </citation>
    <scope>NUCLEOTIDE SEQUENCE [LARGE SCALE GENOMIC DNA]</scope>
    <source>
        <strain evidence="1 2">F151</strain>
    </source>
</reference>
<dbReference type="InterPro" id="IPR035279">
    <property type="entry name" value="DUF5358"/>
</dbReference>
<comment type="caution">
    <text evidence="1">The sequence shown here is derived from an EMBL/GenBank/DDBJ whole genome shotgun (WGS) entry which is preliminary data.</text>
</comment>
<accession>A0A1A7NVV1</accession>
<gene>
    <name evidence="1" type="ORF">QV01_01690</name>
</gene>
<evidence type="ECO:0008006" key="3">
    <source>
        <dbReference type="Google" id="ProtNLM"/>
    </source>
</evidence>
<dbReference type="PATRIC" id="fig|505345.7.peg.340"/>
<keyword evidence="2" id="KW-1185">Reference proteome</keyword>
<dbReference type="EMBL" id="JTJM01000007">
    <property type="protein sequence ID" value="OBW93636.1"/>
    <property type="molecule type" value="Genomic_DNA"/>
</dbReference>
<name>A0A1A7NVV1_9PAST</name>
<protein>
    <recommendedName>
        <fullName evidence="3">Bifunctional riboflavin kinase/FMN adenylyltransferase</fullName>
    </recommendedName>
</protein>
<evidence type="ECO:0000313" key="2">
    <source>
        <dbReference type="Proteomes" id="UP000243558"/>
    </source>
</evidence>
<dbReference type="Pfam" id="PF17311">
    <property type="entry name" value="DUF5358"/>
    <property type="match status" value="1"/>
</dbReference>
<dbReference type="RefSeq" id="WP_065238693.1">
    <property type="nucleotide sequence ID" value="NZ_JTJM01000007.1"/>
</dbReference>
<evidence type="ECO:0000313" key="1">
    <source>
        <dbReference type="EMBL" id="OBW93636.1"/>
    </source>
</evidence>
<organism evidence="1 2">
    <name type="scientific">Gallibacterium genomosp. 3</name>
    <dbReference type="NCBI Taxonomy" id="505345"/>
    <lineage>
        <taxon>Bacteria</taxon>
        <taxon>Pseudomonadati</taxon>
        <taxon>Pseudomonadota</taxon>
        <taxon>Gammaproteobacteria</taxon>
        <taxon>Pasteurellales</taxon>
        <taxon>Pasteurellaceae</taxon>
        <taxon>Gallibacterium</taxon>
    </lineage>
</organism>
<dbReference type="PROSITE" id="PS51257">
    <property type="entry name" value="PROKAR_LIPOPROTEIN"/>
    <property type="match status" value="1"/>
</dbReference>